<feature type="compositionally biased region" description="Polar residues" evidence="6">
    <location>
        <begin position="696"/>
        <end position="715"/>
    </location>
</feature>
<keyword evidence="5" id="KW-0175">Coiled coil</keyword>
<feature type="region of interest" description="Disordered" evidence="6">
    <location>
        <begin position="276"/>
        <end position="313"/>
    </location>
</feature>
<organism evidence="7 8">
    <name type="scientific">Trypanosoma theileri</name>
    <dbReference type="NCBI Taxonomy" id="67003"/>
    <lineage>
        <taxon>Eukaryota</taxon>
        <taxon>Discoba</taxon>
        <taxon>Euglenozoa</taxon>
        <taxon>Kinetoplastea</taxon>
        <taxon>Metakinetoplastina</taxon>
        <taxon>Trypanosomatida</taxon>
        <taxon>Trypanosomatidae</taxon>
        <taxon>Trypanosoma</taxon>
    </lineage>
</organism>
<dbReference type="VEuPathDB" id="TriTrypDB:TM35_000222080"/>
<dbReference type="InterPro" id="IPR051185">
    <property type="entry name" value="ASPM"/>
</dbReference>
<feature type="compositionally biased region" description="Polar residues" evidence="6">
    <location>
        <begin position="501"/>
        <end position="544"/>
    </location>
</feature>
<evidence type="ECO:0000256" key="6">
    <source>
        <dbReference type="SAM" id="MobiDB-lite"/>
    </source>
</evidence>
<feature type="coiled-coil region" evidence="5">
    <location>
        <begin position="1255"/>
        <end position="1301"/>
    </location>
</feature>
<dbReference type="GO" id="GO:0005516">
    <property type="term" value="F:calmodulin binding"/>
    <property type="evidence" value="ECO:0007669"/>
    <property type="project" value="UniProtKB-KW"/>
</dbReference>
<sequence>MRRETTFDPKAPLTGKETQRDAERMEFQALSLESNGKHMECLQLMEKALQIRCQVCASGDATPMSIGEACDAAERLVTKSNTYGVKSFKEDDYETASTLFGYALEMTGEDSFPLREVDDRRRYLRGVTLNNYGCMERRRGHFPDALAYMQRSMECTGEQSPVAFLNMSAVQTQLRLCEDAAESAMRALQNLGASPEDPSLLAVAHHNLAMALEPLDPTRALEEYQEALNLARNFIGNDSNTTVIIERNMTRFMQGRQRGRSLHGGELIALRSRTGSACSGRGSLHHGETKPTDTLLQSQGKPQPPCEDEDIFPHPFMNSAADTVVPRKVLVTRIYHPSISTRKSLLPPPRHSKPAATHTTGAHMYTQIPRDRHEGPAAHTKSPRAAAASRLPPMESRPRQGPPPTVPAHAIPSRTANNPQSMWGSPKPTRAGAAVPQGVRGAPEGNLAHIPPPSSNHAATTKSRTARSPTREEPSGRNSFFATAPTSGSPRKLVPVGGPSLPQSKSKSPAAMGSTNRGSTSLVNTVPKQSKPVQSVTRLTQPLKSSRTSFASAATAEAASLAPTAVSSSNKNVKPVQPPTRSNEPLKPSRTSFASAAASPAPTAASSSNKNVKPAQLPTRSTEQLKPYTSNVSTAAAAPAPTAASSSNKNEKPVQPPTRSTEPLKPSRTSFASAAASPALTAASSSNKNEKPVQPLTRSTGSIKSTSERPNTSSGRLRPGSSKGGAADHSKPLVTTIPSPGGTQYSANSNGQLMAPSTTSMKPASVSNDSSKRGAPNRSSKMESLEQVPPAEISVPTVANRRELKLPRGAQGMNIVSYMADRLDMLMVDEDELDRKQLSASIIQRTFRSYLARKRLMEMREGRTIYNVLSEIREKIAVRKLQRWYRKSRHSRGRYGHMPKRSTQVLASERYKSAARIQAAARGWIARRRYARRKFFEKNSGHAALVVQCWWRQILAKRKMASLKKFYEEAKNLAAEKERREVAATIIQSRWRTRKAERLTRAERMRAKELRRKKAEALRLSAARTIQTWWRLLSARAVLRQLREAQAAREARLKEHQRKVDAATKLQSFGRMIIAKNETEPLLTGFRANVARRIRERCAENQAASKIQRAFRCYYAKRLLKRLRRQRREMKQQARQSALVAVAQRVGRGFLTRRDLGQILQNLENEAREFSQRKLALERADDTAKPILTSEQEKPELIQEDCRGTTVTEEMRTPPSMVPRLPVDDKQDSTEFLNKGELESHKIEDAVEQDHAEISRTLEQEVEDEKQRLSALEANLSADEKIDEREKLLELNKEKERLNVLDESERISALSTAISTLKREDDASKGERIEDAVDQDHAEISRTLEQEVEDEKQRLSALEANLSADEKMYERERLLELNKEKERLNILYESERISALSTAISTLEQEEDDRQSLIDDASDEEKIEDAMDQEHSETSSTSREEVAEEEQRLSVLEEAVSSIEEVEEEQRLDALREVLDHEDQKACEDQQSDRTLYTENHDSEEEATGDVPTQLASTLTPSEGKSDESLEALLEVEREKRRSQMELEKRLRKARDALDAKANEYRLRKIAAAESAQELKMLIPRPPLGRVRLQKQQDTELIESPESPTAANIREQQQQLVLNNTRKKEKAALDITRLARGYLDRKYTRALKVVIAEYIDHRVDMDSEEPPCFDNEFLQKFTEMYQSGVEKARAIRHITLIQTFMRAAESRMIVSARAPSSWSHGKDPSILSSRRNEAAETLCGFARIIQAKKRRILLQEMAAIQLQETRELEAFDTLRGFLYMIRAKKELAARAAAVDNHLLQEETLYAQDCAANQIACFFRAAAAKNEVRRRQEAIKEKLNVANAVETIVSFLRQCCAKREINRRRALVEQQRKVDIELEMILDLAAMRVQRAYRSYKARQLAREQRAAKKQRWGTIQAQDEEITAAMAAIAADAPNEAELWAKLGFCADENENENDGENENEEDLEVEALLYCVVQVQRVVRGWLARRKVQKLRSMVQQKLKEEEKEEKQE</sequence>
<keyword evidence="2" id="KW-0963">Cytoplasm</keyword>
<comment type="subcellular location">
    <subcellularLocation>
        <location evidence="1">Cytoplasm</location>
    </subcellularLocation>
</comment>
<feature type="compositionally biased region" description="Polar residues" evidence="6">
    <location>
        <begin position="736"/>
        <end position="769"/>
    </location>
</feature>
<dbReference type="GO" id="GO:0000278">
    <property type="term" value="P:mitotic cell cycle"/>
    <property type="evidence" value="ECO:0007669"/>
    <property type="project" value="TreeGrafter"/>
</dbReference>
<evidence type="ECO:0000313" key="7">
    <source>
        <dbReference type="EMBL" id="ORC87409.1"/>
    </source>
</evidence>
<keyword evidence="4" id="KW-0112">Calmodulin-binding</keyword>
<dbReference type="EMBL" id="NBCO01000022">
    <property type="protein sequence ID" value="ORC87409.1"/>
    <property type="molecule type" value="Genomic_DNA"/>
</dbReference>
<feature type="region of interest" description="Disordered" evidence="6">
    <location>
        <begin position="1478"/>
        <end position="1524"/>
    </location>
</feature>
<dbReference type="Pfam" id="PF00612">
    <property type="entry name" value="IQ"/>
    <property type="match status" value="3"/>
</dbReference>
<dbReference type="PANTHER" id="PTHR22706:SF1">
    <property type="entry name" value="ASSEMBLY FACTOR FOR SPINDLE MICROTUBULES"/>
    <property type="match status" value="1"/>
</dbReference>
<name>A0A1X0NT93_9TRYP</name>
<dbReference type="InterPro" id="IPR000048">
    <property type="entry name" value="IQ_motif_EF-hand-BS"/>
</dbReference>
<feature type="compositionally biased region" description="Polar residues" evidence="6">
    <location>
        <begin position="414"/>
        <end position="423"/>
    </location>
</feature>
<dbReference type="InterPro" id="IPR011990">
    <property type="entry name" value="TPR-like_helical_dom_sf"/>
</dbReference>
<dbReference type="STRING" id="67003.A0A1X0NT93"/>
<keyword evidence="8" id="KW-1185">Reference proteome</keyword>
<feature type="coiled-coil region" evidence="5">
    <location>
        <begin position="1341"/>
        <end position="1368"/>
    </location>
</feature>
<dbReference type="RefSeq" id="XP_028881475.1">
    <property type="nucleotide sequence ID" value="XM_029027255.1"/>
</dbReference>
<comment type="caution">
    <text evidence="7">The sequence shown here is derived from an EMBL/GenBank/DDBJ whole genome shotgun (WGS) entry which is preliminary data.</text>
</comment>
<feature type="compositionally biased region" description="Polar residues" evidence="6">
    <location>
        <begin position="455"/>
        <end position="468"/>
    </location>
</feature>
<feature type="compositionally biased region" description="Basic and acidic residues" evidence="6">
    <location>
        <begin position="1478"/>
        <end position="1488"/>
    </location>
</feature>
<evidence type="ECO:0000256" key="3">
    <source>
        <dbReference type="ARBA" id="ARBA00022737"/>
    </source>
</evidence>
<feature type="region of interest" description="Disordered" evidence="6">
    <location>
        <begin position="1424"/>
        <end position="1449"/>
    </location>
</feature>
<dbReference type="PANTHER" id="PTHR22706">
    <property type="entry name" value="ASSEMBLY FACTOR FOR SPINDLE MICROTUBULES"/>
    <property type="match status" value="1"/>
</dbReference>
<feature type="compositionally biased region" description="Low complexity" evidence="6">
    <location>
        <begin position="633"/>
        <end position="647"/>
    </location>
</feature>
<dbReference type="GO" id="GO:0005737">
    <property type="term" value="C:cytoplasm"/>
    <property type="evidence" value="ECO:0007669"/>
    <property type="project" value="UniProtKB-SubCell"/>
</dbReference>
<dbReference type="GO" id="GO:0007051">
    <property type="term" value="P:spindle organization"/>
    <property type="evidence" value="ECO:0007669"/>
    <property type="project" value="TreeGrafter"/>
</dbReference>
<evidence type="ECO:0000256" key="1">
    <source>
        <dbReference type="ARBA" id="ARBA00004496"/>
    </source>
</evidence>
<dbReference type="GeneID" id="39987035"/>
<gene>
    <name evidence="7" type="ORF">TM35_000222080</name>
</gene>
<feature type="compositionally biased region" description="Basic and acidic residues" evidence="6">
    <location>
        <begin position="1424"/>
        <end position="1448"/>
    </location>
</feature>
<dbReference type="SUPFAM" id="SSF48452">
    <property type="entry name" value="TPR-like"/>
    <property type="match status" value="1"/>
</dbReference>
<dbReference type="OrthoDB" id="2148418at2759"/>
<feature type="compositionally biased region" description="Polar residues" evidence="6">
    <location>
        <begin position="618"/>
        <end position="632"/>
    </location>
</feature>
<keyword evidence="3" id="KW-0677">Repeat</keyword>
<evidence type="ECO:0008006" key="9">
    <source>
        <dbReference type="Google" id="ProtNLM"/>
    </source>
</evidence>
<dbReference type="Gene3D" id="1.25.40.10">
    <property type="entry name" value="Tetratricopeptide repeat domain"/>
    <property type="match status" value="1"/>
</dbReference>
<accession>A0A1X0NT93</accession>
<feature type="compositionally biased region" description="Low complexity" evidence="6">
    <location>
        <begin position="667"/>
        <end position="686"/>
    </location>
</feature>
<proteinExistence type="predicted"/>
<feature type="coiled-coil region" evidence="5">
    <location>
        <begin position="1947"/>
        <end position="2009"/>
    </location>
</feature>
<protein>
    <recommendedName>
        <fullName evidence="9">Flagellar Member 7</fullName>
    </recommendedName>
</protein>
<dbReference type="PROSITE" id="PS50096">
    <property type="entry name" value="IQ"/>
    <property type="match status" value="6"/>
</dbReference>
<dbReference type="GO" id="GO:0000922">
    <property type="term" value="C:spindle pole"/>
    <property type="evidence" value="ECO:0007669"/>
    <property type="project" value="TreeGrafter"/>
</dbReference>
<evidence type="ECO:0000256" key="2">
    <source>
        <dbReference type="ARBA" id="ARBA00022490"/>
    </source>
</evidence>
<evidence type="ECO:0000256" key="5">
    <source>
        <dbReference type="SAM" id="Coils"/>
    </source>
</evidence>
<dbReference type="Gene3D" id="1.20.5.190">
    <property type="match status" value="2"/>
</dbReference>
<feature type="compositionally biased region" description="Low complexity" evidence="6">
    <location>
        <begin position="545"/>
        <end position="567"/>
    </location>
</feature>
<feature type="compositionally biased region" description="Polar residues" evidence="6">
    <location>
        <begin position="1510"/>
        <end position="1519"/>
    </location>
</feature>
<feature type="coiled-coil region" evidence="5">
    <location>
        <begin position="1116"/>
        <end position="1180"/>
    </location>
</feature>
<dbReference type="SMART" id="SM00015">
    <property type="entry name" value="IQ"/>
    <property type="match status" value="10"/>
</dbReference>
<dbReference type="Proteomes" id="UP000192257">
    <property type="component" value="Unassembled WGS sequence"/>
</dbReference>
<feature type="region of interest" description="Disordered" evidence="6">
    <location>
        <begin position="341"/>
        <end position="793"/>
    </location>
</feature>
<reference evidence="7 8" key="1">
    <citation type="submission" date="2017-03" db="EMBL/GenBank/DDBJ databases">
        <title>An alternative strategy for trypanosome survival in the mammalian bloodstream revealed through genome and transcriptome analysis of the ubiquitous bovine parasite Trypanosoma (Megatrypanum) theileri.</title>
        <authorList>
            <person name="Kelly S."/>
            <person name="Ivens A."/>
            <person name="Mott A."/>
            <person name="O'Neill E."/>
            <person name="Emms D."/>
            <person name="Macleod O."/>
            <person name="Voorheis P."/>
            <person name="Matthews J."/>
            <person name="Matthews K."/>
            <person name="Carrington M."/>
        </authorList>
    </citation>
    <scope>NUCLEOTIDE SEQUENCE [LARGE SCALE GENOMIC DNA]</scope>
    <source>
        <strain evidence="7">Edinburgh</strain>
    </source>
</reference>
<feature type="compositionally biased region" description="Polar residues" evidence="6">
    <location>
        <begin position="292"/>
        <end position="301"/>
    </location>
</feature>
<evidence type="ECO:0000256" key="4">
    <source>
        <dbReference type="ARBA" id="ARBA00022860"/>
    </source>
</evidence>
<evidence type="ECO:0000313" key="8">
    <source>
        <dbReference type="Proteomes" id="UP000192257"/>
    </source>
</evidence>
<feature type="compositionally biased region" description="Polar residues" evidence="6">
    <location>
        <begin position="476"/>
        <end position="489"/>
    </location>
</feature>
<feature type="compositionally biased region" description="Low complexity" evidence="6">
    <location>
        <begin position="588"/>
        <end position="608"/>
    </location>
</feature>
<dbReference type="GO" id="GO:0051295">
    <property type="term" value="P:establishment of meiotic spindle localization"/>
    <property type="evidence" value="ECO:0007669"/>
    <property type="project" value="TreeGrafter"/>
</dbReference>